<keyword evidence="3" id="KW-1185">Reference proteome</keyword>
<protein>
    <submittedName>
        <fullName evidence="2">Uncharacterized protein</fullName>
    </submittedName>
</protein>
<dbReference type="EMBL" id="BAABCM010000021">
    <property type="protein sequence ID" value="GAA3852986.1"/>
    <property type="molecule type" value="Genomic_DNA"/>
</dbReference>
<comment type="caution">
    <text evidence="2">The sequence shown here is derived from an EMBL/GenBank/DDBJ whole genome shotgun (WGS) entry which is preliminary data.</text>
</comment>
<reference evidence="3" key="1">
    <citation type="journal article" date="2019" name="Int. J. Syst. Evol. Microbiol.">
        <title>The Global Catalogue of Microorganisms (GCM) 10K type strain sequencing project: providing services to taxonomists for standard genome sequencing and annotation.</title>
        <authorList>
            <consortium name="The Broad Institute Genomics Platform"/>
            <consortium name="The Broad Institute Genome Sequencing Center for Infectious Disease"/>
            <person name="Wu L."/>
            <person name="Ma J."/>
        </authorList>
    </citation>
    <scope>NUCLEOTIDE SEQUENCE [LARGE SCALE GENOMIC DNA]</scope>
    <source>
        <strain evidence="3">JCM 17017</strain>
    </source>
</reference>
<accession>A0ABP7JS51</accession>
<dbReference type="Gene3D" id="3.40.50.620">
    <property type="entry name" value="HUPs"/>
    <property type="match status" value="1"/>
</dbReference>
<organism evidence="2 3">
    <name type="scientific">Amycolatopsis tucumanensis</name>
    <dbReference type="NCBI Taxonomy" id="401106"/>
    <lineage>
        <taxon>Bacteria</taxon>
        <taxon>Bacillati</taxon>
        <taxon>Actinomycetota</taxon>
        <taxon>Actinomycetes</taxon>
        <taxon>Pseudonocardiales</taxon>
        <taxon>Pseudonocardiaceae</taxon>
        <taxon>Amycolatopsis</taxon>
    </lineage>
</organism>
<feature type="region of interest" description="Disordered" evidence="1">
    <location>
        <begin position="94"/>
        <end position="118"/>
    </location>
</feature>
<dbReference type="RefSeq" id="WP_199542763.1">
    <property type="nucleotide sequence ID" value="NZ_BAABCM010000021.1"/>
</dbReference>
<gene>
    <name evidence="2" type="ORF">GCM10022380_83580</name>
</gene>
<dbReference type="InterPro" id="IPR014729">
    <property type="entry name" value="Rossmann-like_a/b/a_fold"/>
</dbReference>
<sequence length="129" mass="13764">MHASTTEMPNLAAYDVILVNSSGGKDSQAMLDEVCTLAEAVGVLDRITVLHCALGHVEWPGTSELARKRARTAPRPSSSPRSLAFGLGSLLHFGPEARPSKETHYATGRRARRSGPSGTVRTTVDLILV</sequence>
<dbReference type="Proteomes" id="UP001501624">
    <property type="component" value="Unassembled WGS sequence"/>
</dbReference>
<evidence type="ECO:0000313" key="2">
    <source>
        <dbReference type="EMBL" id="GAA3852986.1"/>
    </source>
</evidence>
<evidence type="ECO:0000256" key="1">
    <source>
        <dbReference type="SAM" id="MobiDB-lite"/>
    </source>
</evidence>
<evidence type="ECO:0000313" key="3">
    <source>
        <dbReference type="Proteomes" id="UP001501624"/>
    </source>
</evidence>
<name>A0ABP7JS51_9PSEU</name>
<proteinExistence type="predicted"/>